<keyword evidence="6" id="KW-0769">Symport</keyword>
<dbReference type="Proteomes" id="UP000236743">
    <property type="component" value="Unassembled WGS sequence"/>
</dbReference>
<dbReference type="FunFam" id="1.20.1250.20:FF:000300">
    <property type="entry name" value="Dicarboxylate MFS transporter"/>
    <property type="match status" value="1"/>
</dbReference>
<feature type="transmembrane region" description="Helical" evidence="9">
    <location>
        <begin position="342"/>
        <end position="365"/>
    </location>
</feature>
<sequence length="441" mass="48310">MSDNILPAHPQPIELVDAKRRIKAIFIGSVGNLVEWYDFYAYTAFALYFAPHFFPSHDPVVQQLNAATLFAAGFIVRPIGGWLFGHLADRYGRRLSLTLSVLMMCFGSLIIALTPTYATIGFAAPALLALARIIEGLSLGGEYGASATYLTEIADPEHRGFYSSFQYVTLIGGQLTAIMVLLLLQNVFLTHEQLVAWGWRIPFVIGALLAITAMFMRRHMQETDSFVAASKETVKRQSSLRGLLKYPREVAIVVGLTAGGTAAFYTFTTYMQTFVKQTVGLSDLTTTYVIAGSLIFAAVLQPIYGAISDRIGRKPLLIFFGVAGTLLTVPILTTLAGTKSPWIAFLLICGAWIFTAGYTSINAVVKAELFPTSIRATGIAVPYAVTVSIFGGTAPAIALFFKQQGHEEWFYYYLAGVICLSLLVYATMRDTKHTSAMHRHD</sequence>
<evidence type="ECO:0000256" key="4">
    <source>
        <dbReference type="ARBA" id="ARBA00022475"/>
    </source>
</evidence>
<reference evidence="11 12" key="1">
    <citation type="submission" date="2016-10" db="EMBL/GenBank/DDBJ databases">
        <authorList>
            <person name="de Groot N.N."/>
        </authorList>
    </citation>
    <scope>NUCLEOTIDE SEQUENCE [LARGE SCALE GENOMIC DNA]</scope>
    <source>
        <strain evidence="11 12">DSM 26656</strain>
    </source>
</reference>
<evidence type="ECO:0000256" key="9">
    <source>
        <dbReference type="SAM" id="Phobius"/>
    </source>
</evidence>
<evidence type="ECO:0000256" key="3">
    <source>
        <dbReference type="ARBA" id="ARBA00022448"/>
    </source>
</evidence>
<feature type="transmembrane region" description="Helical" evidence="9">
    <location>
        <begin position="250"/>
        <end position="267"/>
    </location>
</feature>
<dbReference type="Gene3D" id="1.20.1250.20">
    <property type="entry name" value="MFS general substrate transporter like domains"/>
    <property type="match status" value="2"/>
</dbReference>
<comment type="similarity">
    <text evidence="2">Belongs to the major facilitator superfamily. Metabolite:H+ Symporter (MHS) family (TC 2.A.1.6) family.</text>
</comment>
<dbReference type="AlphaFoldDB" id="A0A1H6BXF4"/>
<dbReference type="FunFam" id="1.20.1250.20:FF:000001">
    <property type="entry name" value="Dicarboxylate MFS transporter"/>
    <property type="match status" value="1"/>
</dbReference>
<dbReference type="InterPro" id="IPR020846">
    <property type="entry name" value="MFS_dom"/>
</dbReference>
<feature type="transmembrane region" description="Helical" evidence="9">
    <location>
        <begin position="377"/>
        <end position="398"/>
    </location>
</feature>
<dbReference type="SUPFAM" id="SSF103473">
    <property type="entry name" value="MFS general substrate transporter"/>
    <property type="match status" value="1"/>
</dbReference>
<dbReference type="EMBL" id="FNUY01000008">
    <property type="protein sequence ID" value="SEG65333.1"/>
    <property type="molecule type" value="Genomic_DNA"/>
</dbReference>
<dbReference type="GO" id="GO:0005886">
    <property type="term" value="C:plasma membrane"/>
    <property type="evidence" value="ECO:0007669"/>
    <property type="project" value="UniProtKB-SubCell"/>
</dbReference>
<dbReference type="GO" id="GO:0015293">
    <property type="term" value="F:symporter activity"/>
    <property type="evidence" value="ECO:0007669"/>
    <property type="project" value="UniProtKB-KW"/>
</dbReference>
<feature type="transmembrane region" description="Helical" evidence="9">
    <location>
        <begin position="36"/>
        <end position="54"/>
    </location>
</feature>
<evidence type="ECO:0000256" key="7">
    <source>
        <dbReference type="ARBA" id="ARBA00022989"/>
    </source>
</evidence>
<dbReference type="InterPro" id="IPR005829">
    <property type="entry name" value="Sugar_transporter_CS"/>
</dbReference>
<feature type="transmembrane region" description="Helical" evidence="9">
    <location>
        <begin position="316"/>
        <end position="336"/>
    </location>
</feature>
<keyword evidence="3" id="KW-0813">Transport</keyword>
<feature type="domain" description="Major facilitator superfamily (MFS) profile" evidence="10">
    <location>
        <begin position="24"/>
        <end position="433"/>
    </location>
</feature>
<comment type="subcellular location">
    <subcellularLocation>
        <location evidence="1">Cell membrane</location>
        <topology evidence="1">Multi-pass membrane protein</topology>
    </subcellularLocation>
</comment>
<keyword evidence="4" id="KW-1003">Cell membrane</keyword>
<evidence type="ECO:0000256" key="2">
    <source>
        <dbReference type="ARBA" id="ARBA00008240"/>
    </source>
</evidence>
<dbReference type="InterPro" id="IPR051084">
    <property type="entry name" value="H+-coupled_symporters"/>
</dbReference>
<protein>
    <submittedName>
        <fullName evidence="11">MFS transporter, MHS family, alpha-ketoglutarate permease</fullName>
    </submittedName>
</protein>
<dbReference type="InterPro" id="IPR005828">
    <property type="entry name" value="MFS_sugar_transport-like"/>
</dbReference>
<dbReference type="PANTHER" id="PTHR43528:SF1">
    <property type="entry name" value="ALPHA-KETOGLUTARATE PERMEASE"/>
    <property type="match status" value="1"/>
</dbReference>
<evidence type="ECO:0000313" key="11">
    <source>
        <dbReference type="EMBL" id="SEG65333.1"/>
    </source>
</evidence>
<feature type="transmembrane region" description="Helical" evidence="9">
    <location>
        <begin position="410"/>
        <end position="428"/>
    </location>
</feature>
<feature type="transmembrane region" description="Helical" evidence="9">
    <location>
        <begin position="97"/>
        <end position="130"/>
    </location>
</feature>
<dbReference type="CDD" id="cd17367">
    <property type="entry name" value="MFS_KgtP"/>
    <property type="match status" value="1"/>
</dbReference>
<gene>
    <name evidence="11" type="ORF">SAMN04488115_108168</name>
</gene>
<dbReference type="Pfam" id="PF07690">
    <property type="entry name" value="MFS_1"/>
    <property type="match status" value="1"/>
</dbReference>
<keyword evidence="8 9" id="KW-0472">Membrane</keyword>
<feature type="transmembrane region" description="Helical" evidence="9">
    <location>
        <begin position="167"/>
        <end position="188"/>
    </location>
</feature>
<evidence type="ECO:0000256" key="5">
    <source>
        <dbReference type="ARBA" id="ARBA00022692"/>
    </source>
</evidence>
<dbReference type="InterPro" id="IPR011701">
    <property type="entry name" value="MFS"/>
</dbReference>
<evidence type="ECO:0000256" key="6">
    <source>
        <dbReference type="ARBA" id="ARBA00022847"/>
    </source>
</evidence>
<evidence type="ECO:0000259" key="10">
    <source>
        <dbReference type="PROSITE" id="PS50850"/>
    </source>
</evidence>
<keyword evidence="12" id="KW-1185">Reference proteome</keyword>
<dbReference type="PROSITE" id="PS50850">
    <property type="entry name" value="MFS"/>
    <property type="match status" value="1"/>
</dbReference>
<feature type="transmembrane region" description="Helical" evidence="9">
    <location>
        <begin position="287"/>
        <end position="304"/>
    </location>
</feature>
<dbReference type="Pfam" id="PF00083">
    <property type="entry name" value="Sugar_tr"/>
    <property type="match status" value="1"/>
</dbReference>
<evidence type="ECO:0000256" key="1">
    <source>
        <dbReference type="ARBA" id="ARBA00004651"/>
    </source>
</evidence>
<dbReference type="RefSeq" id="WP_103874125.1">
    <property type="nucleotide sequence ID" value="NZ_FNUY01000008.1"/>
</dbReference>
<dbReference type="OrthoDB" id="9783227at2"/>
<organism evidence="11 12">
    <name type="scientific">Bosea lathyri</name>
    <dbReference type="NCBI Taxonomy" id="1036778"/>
    <lineage>
        <taxon>Bacteria</taxon>
        <taxon>Pseudomonadati</taxon>
        <taxon>Pseudomonadota</taxon>
        <taxon>Alphaproteobacteria</taxon>
        <taxon>Hyphomicrobiales</taxon>
        <taxon>Boseaceae</taxon>
        <taxon>Bosea</taxon>
    </lineage>
</organism>
<evidence type="ECO:0000313" key="12">
    <source>
        <dbReference type="Proteomes" id="UP000236743"/>
    </source>
</evidence>
<keyword evidence="5 9" id="KW-0812">Transmembrane</keyword>
<proteinExistence type="inferred from homology"/>
<keyword evidence="7 9" id="KW-1133">Transmembrane helix</keyword>
<dbReference type="InterPro" id="IPR036259">
    <property type="entry name" value="MFS_trans_sf"/>
</dbReference>
<dbReference type="PROSITE" id="PS00217">
    <property type="entry name" value="SUGAR_TRANSPORT_2"/>
    <property type="match status" value="1"/>
</dbReference>
<feature type="transmembrane region" description="Helical" evidence="9">
    <location>
        <begin position="194"/>
        <end position="216"/>
    </location>
</feature>
<evidence type="ECO:0000256" key="8">
    <source>
        <dbReference type="ARBA" id="ARBA00023136"/>
    </source>
</evidence>
<feature type="transmembrane region" description="Helical" evidence="9">
    <location>
        <begin position="66"/>
        <end position="85"/>
    </location>
</feature>
<accession>A0A1H6BXF4</accession>
<name>A0A1H6BXF4_9HYPH</name>
<dbReference type="PANTHER" id="PTHR43528">
    <property type="entry name" value="ALPHA-KETOGLUTARATE PERMEASE"/>
    <property type="match status" value="1"/>
</dbReference>